<accession>A0A7W8ZQ27</accession>
<dbReference type="RefSeq" id="WP_183883936.1">
    <property type="nucleotide sequence ID" value="NZ_JACHCE010000007.1"/>
</dbReference>
<proteinExistence type="predicted"/>
<comment type="caution">
    <text evidence="1">The sequence shown here is derived from an EMBL/GenBank/DDBJ whole genome shotgun (WGS) entry which is preliminary data.</text>
</comment>
<evidence type="ECO:0000313" key="1">
    <source>
        <dbReference type="EMBL" id="MBB5638089.1"/>
    </source>
</evidence>
<name>A0A7W8ZQ27_9SPHI</name>
<evidence type="ECO:0000313" key="2">
    <source>
        <dbReference type="Proteomes" id="UP000537204"/>
    </source>
</evidence>
<dbReference type="Proteomes" id="UP000537204">
    <property type="component" value="Unassembled WGS sequence"/>
</dbReference>
<organism evidence="1 2">
    <name type="scientific">Pedobacter cryoconitis</name>
    <dbReference type="NCBI Taxonomy" id="188932"/>
    <lineage>
        <taxon>Bacteria</taxon>
        <taxon>Pseudomonadati</taxon>
        <taxon>Bacteroidota</taxon>
        <taxon>Sphingobacteriia</taxon>
        <taxon>Sphingobacteriales</taxon>
        <taxon>Sphingobacteriaceae</taxon>
        <taxon>Pedobacter</taxon>
    </lineage>
</organism>
<protein>
    <submittedName>
        <fullName evidence="1">Uncharacterized protein</fullName>
    </submittedName>
</protein>
<dbReference type="AlphaFoldDB" id="A0A7W8ZQ27"/>
<dbReference type="EMBL" id="JACHCE010000007">
    <property type="protein sequence ID" value="MBB5638089.1"/>
    <property type="molecule type" value="Genomic_DNA"/>
</dbReference>
<gene>
    <name evidence="1" type="ORF">HDE68_004015</name>
</gene>
<sequence>MNLFIQNLESLFMRSFENILIDLEDADIDLILSNRDLYVFSNSWARAYKEIKKKPVNNQEQKQIDEIRKDIFMRVFSKTNSSDLSAYISDDFELICFHLLGNYRNKWVTTLCAAYFTSQIPQGKLVASDKTLQELISNQ</sequence>
<reference evidence="1 2" key="1">
    <citation type="submission" date="2020-08" db="EMBL/GenBank/DDBJ databases">
        <title>Genomic Encyclopedia of Type Strains, Phase IV (KMG-V): Genome sequencing to study the core and pangenomes of soil and plant-associated prokaryotes.</title>
        <authorList>
            <person name="Whitman W."/>
        </authorList>
    </citation>
    <scope>NUCLEOTIDE SEQUENCE [LARGE SCALE GENOMIC DNA]</scope>
    <source>
        <strain evidence="1 2">S3M1</strain>
    </source>
</reference>